<organism evidence="3 4">
    <name type="scientific">Phyllostomus discolor</name>
    <name type="common">pale spear-nosed bat</name>
    <dbReference type="NCBI Taxonomy" id="89673"/>
    <lineage>
        <taxon>Eukaryota</taxon>
        <taxon>Metazoa</taxon>
        <taxon>Chordata</taxon>
        <taxon>Craniata</taxon>
        <taxon>Vertebrata</taxon>
        <taxon>Euteleostomi</taxon>
        <taxon>Mammalia</taxon>
        <taxon>Eutheria</taxon>
        <taxon>Laurasiatheria</taxon>
        <taxon>Chiroptera</taxon>
        <taxon>Yangochiroptera</taxon>
        <taxon>Phyllostomidae</taxon>
        <taxon>Phyllostominae</taxon>
        <taxon>Phyllostomus</taxon>
    </lineage>
</organism>
<protein>
    <submittedName>
        <fullName evidence="3">Era like 12S mitochondrial rRNA chaperone 1</fullName>
    </submittedName>
</protein>
<feature type="chain" id="PRO_5032569229" evidence="2">
    <location>
        <begin position="27"/>
        <end position="214"/>
    </location>
</feature>
<comment type="caution">
    <text evidence="3">The sequence shown here is derived from an EMBL/GenBank/DDBJ whole genome shotgun (WGS) entry which is preliminary data.</text>
</comment>
<dbReference type="EMBL" id="JABVXQ010000008">
    <property type="protein sequence ID" value="KAF6093606.1"/>
    <property type="molecule type" value="Genomic_DNA"/>
</dbReference>
<dbReference type="AlphaFoldDB" id="A0A834DUX2"/>
<name>A0A834DUX2_9CHIR</name>
<sequence>MASPSQRGVALFRTALGFWQLGPVAARERATQFPSLLGCQRRCVSCIAGAAFSGPLLASASRRYGQNSALDRLLGISQADSSLTPRVPAVSFNKDEQDLLLVHHPDMPENSRVLRVVLLGAPKPRGCENTEGQSALAIAWPLASTMGRQASEFLPGVRVSRKVLVGTEMLTHFLCAPSNTSWHRPGQGPGSSIVKSSLARHLRRSAPISSERNS</sequence>
<dbReference type="Proteomes" id="UP000664940">
    <property type="component" value="Unassembled WGS sequence"/>
</dbReference>
<evidence type="ECO:0000256" key="1">
    <source>
        <dbReference type="SAM" id="MobiDB-lite"/>
    </source>
</evidence>
<gene>
    <name evidence="3" type="ORF">HJG60_004543</name>
</gene>
<keyword evidence="2" id="KW-0732">Signal</keyword>
<proteinExistence type="predicted"/>
<feature type="region of interest" description="Disordered" evidence="1">
    <location>
        <begin position="178"/>
        <end position="214"/>
    </location>
</feature>
<reference evidence="3 4" key="1">
    <citation type="journal article" date="2020" name="Nature">
        <title>Six reference-quality genomes reveal evolution of bat adaptations.</title>
        <authorList>
            <person name="Jebb D."/>
            <person name="Huang Z."/>
            <person name="Pippel M."/>
            <person name="Hughes G.M."/>
            <person name="Lavrichenko K."/>
            <person name="Devanna P."/>
            <person name="Winkler S."/>
            <person name="Jermiin L.S."/>
            <person name="Skirmuntt E.C."/>
            <person name="Katzourakis A."/>
            <person name="Burkitt-Gray L."/>
            <person name="Ray D.A."/>
            <person name="Sullivan K.A.M."/>
            <person name="Roscito J.G."/>
            <person name="Kirilenko B.M."/>
            <person name="Davalos L.M."/>
            <person name="Corthals A.P."/>
            <person name="Power M.L."/>
            <person name="Jones G."/>
            <person name="Ransome R.D."/>
            <person name="Dechmann D.K.N."/>
            <person name="Locatelli A.G."/>
            <person name="Puechmaille S.J."/>
            <person name="Fedrigo O."/>
            <person name="Jarvis E.D."/>
            <person name="Hiller M."/>
            <person name="Vernes S.C."/>
            <person name="Myers E.W."/>
            <person name="Teeling E.C."/>
        </authorList>
    </citation>
    <scope>NUCLEOTIDE SEQUENCE [LARGE SCALE GENOMIC DNA]</scope>
    <source>
        <strain evidence="3">Bat1K_MPI-CBG_1</strain>
    </source>
</reference>
<evidence type="ECO:0000313" key="3">
    <source>
        <dbReference type="EMBL" id="KAF6093606.1"/>
    </source>
</evidence>
<evidence type="ECO:0000313" key="4">
    <source>
        <dbReference type="Proteomes" id="UP000664940"/>
    </source>
</evidence>
<feature type="signal peptide" evidence="2">
    <location>
        <begin position="1"/>
        <end position="26"/>
    </location>
</feature>
<accession>A0A834DUX2</accession>
<evidence type="ECO:0000256" key="2">
    <source>
        <dbReference type="SAM" id="SignalP"/>
    </source>
</evidence>